<feature type="transmembrane region" description="Helical" evidence="1">
    <location>
        <begin position="468"/>
        <end position="487"/>
    </location>
</feature>
<accession>A0A1M6HZ94</accession>
<dbReference type="Proteomes" id="UP000184050">
    <property type="component" value="Unassembled WGS sequence"/>
</dbReference>
<dbReference type="PANTHER" id="PTHR40940:SF2">
    <property type="entry name" value="BATD"/>
    <property type="match status" value="1"/>
</dbReference>
<keyword evidence="1" id="KW-1133">Transmembrane helix</keyword>
<gene>
    <name evidence="2" type="ORF">SAMN05444280_11512</name>
</gene>
<dbReference type="EMBL" id="FQZE01000015">
    <property type="protein sequence ID" value="SHJ27445.1"/>
    <property type="molecule type" value="Genomic_DNA"/>
</dbReference>
<evidence type="ECO:0000256" key="1">
    <source>
        <dbReference type="SAM" id="Phobius"/>
    </source>
</evidence>
<dbReference type="InterPro" id="IPR025738">
    <property type="entry name" value="BatD"/>
</dbReference>
<keyword evidence="3" id="KW-1185">Reference proteome</keyword>
<sequence length="614" mass="68790">MVVQRLQADKMIKKLITYFLFFILTAGVSAEQTKFEMSAPNAVEMGKQFRLSFTLNERGSNLQLPPGLTDNFDVLMGPSTGQSTRMQSINGRTTTEVTFSYTYILRAKETGTFEIRPATIEVGGDVFESNSLKIQVVKAKQQSTPQSQPQGEGEQQSVDLGGENLFVRVEMNKQNVFRGEQIIATVKLYVSPDIPVSGFDEVNLPTFEGFYTQDIEIPQQINFSREVYNDRIYQVGILKKTVLFPQQNGKITVEPFSMSLLVQQRVRQRSFFDDFFSGVRTVKTTVTSDPVSVNVKDLPPEPANYYGGVGNFNISSEINNENITTNDAVTLKVTISGSGNIRLIRTPELELPTDFEVYDPRSNDNVQTSDNGVSGTKTVEYLFQPRFEGDYTIPSVEFAYFNPATGRYVTKATREHSLHVTKGTDQPGAVVSSTRREDLQLIGQDIRYIKQGNPSLREKGFTFFGTPLFYSVYGGSALLFLALIAVYRKKARENANAALVRNKKANRIAVKRLKTAAGFMKKNENEAFHEAILKAFWGYLSDKLGIPVANLNRDSAVESLQQRNVEEALVNDFVDIIEQCEFAQYAPSEGSEARSDLYKKAVSTMSKLEKQIKK</sequence>
<protein>
    <submittedName>
        <fullName evidence="2">Oxygen tolerance</fullName>
    </submittedName>
</protein>
<dbReference type="AlphaFoldDB" id="A0A1M6HZ94"/>
<evidence type="ECO:0000313" key="3">
    <source>
        <dbReference type="Proteomes" id="UP000184050"/>
    </source>
</evidence>
<name>A0A1M6HZ94_9BACT</name>
<dbReference type="OrthoDB" id="2079210at2"/>
<keyword evidence="1" id="KW-0812">Transmembrane</keyword>
<dbReference type="PANTHER" id="PTHR40940">
    <property type="entry name" value="PROTEIN BATD-RELATED"/>
    <property type="match status" value="1"/>
</dbReference>
<reference evidence="2 3" key="1">
    <citation type="submission" date="2016-11" db="EMBL/GenBank/DDBJ databases">
        <authorList>
            <person name="Jaros S."/>
            <person name="Januszkiewicz K."/>
            <person name="Wedrychowicz H."/>
        </authorList>
    </citation>
    <scope>NUCLEOTIDE SEQUENCE [LARGE SCALE GENOMIC DNA]</scope>
    <source>
        <strain evidence="2 3">DSM 27063</strain>
    </source>
</reference>
<keyword evidence="1" id="KW-0472">Membrane</keyword>
<evidence type="ECO:0000313" key="2">
    <source>
        <dbReference type="EMBL" id="SHJ27445.1"/>
    </source>
</evidence>
<organism evidence="2 3">
    <name type="scientific">Tangfeifania diversioriginum</name>
    <dbReference type="NCBI Taxonomy" id="1168035"/>
    <lineage>
        <taxon>Bacteria</taxon>
        <taxon>Pseudomonadati</taxon>
        <taxon>Bacteroidota</taxon>
        <taxon>Bacteroidia</taxon>
        <taxon>Marinilabiliales</taxon>
        <taxon>Prolixibacteraceae</taxon>
        <taxon>Tangfeifania</taxon>
    </lineage>
</organism>
<dbReference type="Pfam" id="PF13584">
    <property type="entry name" value="BatD"/>
    <property type="match status" value="2"/>
</dbReference>
<dbReference type="STRING" id="1168035.SAMN05444280_11512"/>
<proteinExistence type="predicted"/>